<keyword evidence="2" id="KW-1185">Reference proteome</keyword>
<reference evidence="1 2" key="1">
    <citation type="submission" date="2021-06" db="EMBL/GenBank/DDBJ databases">
        <title>Caerostris extrusa draft genome.</title>
        <authorList>
            <person name="Kono N."/>
            <person name="Arakawa K."/>
        </authorList>
    </citation>
    <scope>NUCLEOTIDE SEQUENCE [LARGE SCALE GENOMIC DNA]</scope>
</reference>
<proteinExistence type="predicted"/>
<protein>
    <submittedName>
        <fullName evidence="1">Uncharacterized protein</fullName>
    </submittedName>
</protein>
<dbReference type="Proteomes" id="UP001054945">
    <property type="component" value="Unassembled WGS sequence"/>
</dbReference>
<accession>A0AAV4VEX1</accession>
<sequence length="114" mass="12771">MEGDAITSPYCCQVKRRCRRIVERSIRSNQTNIICTRKEKKETATVFGNAALLWGSMSLEGTPFRDCAESAYLTTLSRPASKFFVPFAVFDQRMLLTSENGFIKTSCDGKGGDR</sequence>
<comment type="caution">
    <text evidence="1">The sequence shown here is derived from an EMBL/GenBank/DDBJ whole genome shotgun (WGS) entry which is preliminary data.</text>
</comment>
<evidence type="ECO:0000313" key="2">
    <source>
        <dbReference type="Proteomes" id="UP001054945"/>
    </source>
</evidence>
<name>A0AAV4VEX1_CAEEX</name>
<evidence type="ECO:0000313" key="1">
    <source>
        <dbReference type="EMBL" id="GIY68025.1"/>
    </source>
</evidence>
<dbReference type="EMBL" id="BPLR01014313">
    <property type="protein sequence ID" value="GIY68025.1"/>
    <property type="molecule type" value="Genomic_DNA"/>
</dbReference>
<gene>
    <name evidence="1" type="ORF">CEXT_116451</name>
</gene>
<organism evidence="1 2">
    <name type="scientific">Caerostris extrusa</name>
    <name type="common">Bark spider</name>
    <name type="synonym">Caerostris bankana</name>
    <dbReference type="NCBI Taxonomy" id="172846"/>
    <lineage>
        <taxon>Eukaryota</taxon>
        <taxon>Metazoa</taxon>
        <taxon>Ecdysozoa</taxon>
        <taxon>Arthropoda</taxon>
        <taxon>Chelicerata</taxon>
        <taxon>Arachnida</taxon>
        <taxon>Araneae</taxon>
        <taxon>Araneomorphae</taxon>
        <taxon>Entelegynae</taxon>
        <taxon>Araneoidea</taxon>
        <taxon>Araneidae</taxon>
        <taxon>Caerostris</taxon>
    </lineage>
</organism>
<dbReference type="AlphaFoldDB" id="A0AAV4VEX1"/>